<organism evidence="2 3">
    <name type="scientific">Virgisporangium aurantiacum</name>
    <dbReference type="NCBI Taxonomy" id="175570"/>
    <lineage>
        <taxon>Bacteria</taxon>
        <taxon>Bacillati</taxon>
        <taxon>Actinomycetota</taxon>
        <taxon>Actinomycetes</taxon>
        <taxon>Micromonosporales</taxon>
        <taxon>Micromonosporaceae</taxon>
        <taxon>Virgisporangium</taxon>
    </lineage>
</organism>
<reference evidence="2" key="1">
    <citation type="submission" date="2021-01" db="EMBL/GenBank/DDBJ databases">
        <title>Whole genome shotgun sequence of Virgisporangium aurantiacum NBRC 16421.</title>
        <authorList>
            <person name="Komaki H."/>
            <person name="Tamura T."/>
        </authorList>
    </citation>
    <scope>NUCLEOTIDE SEQUENCE</scope>
    <source>
        <strain evidence="2">NBRC 16421</strain>
    </source>
</reference>
<evidence type="ECO:0000256" key="1">
    <source>
        <dbReference type="SAM" id="MobiDB-lite"/>
    </source>
</evidence>
<dbReference type="PROSITE" id="PS51257">
    <property type="entry name" value="PROKAR_LIPOPROTEIN"/>
    <property type="match status" value="1"/>
</dbReference>
<dbReference type="RefSeq" id="WP_203996144.1">
    <property type="nucleotide sequence ID" value="NZ_BOPG01000028.1"/>
</dbReference>
<dbReference type="EMBL" id="BOPG01000028">
    <property type="protein sequence ID" value="GIJ57076.1"/>
    <property type="molecule type" value="Genomic_DNA"/>
</dbReference>
<feature type="compositionally biased region" description="Low complexity" evidence="1">
    <location>
        <begin position="45"/>
        <end position="57"/>
    </location>
</feature>
<keyword evidence="3" id="KW-1185">Reference proteome</keyword>
<proteinExistence type="predicted"/>
<feature type="region of interest" description="Disordered" evidence="1">
    <location>
        <begin position="27"/>
        <end position="57"/>
    </location>
</feature>
<gene>
    <name evidence="2" type="ORF">Vau01_045920</name>
</gene>
<dbReference type="AlphaFoldDB" id="A0A8J3Z3Y5"/>
<comment type="caution">
    <text evidence="2">The sequence shown here is derived from an EMBL/GenBank/DDBJ whole genome shotgun (WGS) entry which is preliminary data.</text>
</comment>
<name>A0A8J3Z3Y5_9ACTN</name>
<protein>
    <submittedName>
        <fullName evidence="2">Uncharacterized protein</fullName>
    </submittedName>
</protein>
<dbReference type="Proteomes" id="UP000612585">
    <property type="component" value="Unassembled WGS sequence"/>
</dbReference>
<evidence type="ECO:0000313" key="3">
    <source>
        <dbReference type="Proteomes" id="UP000612585"/>
    </source>
</evidence>
<accession>A0A8J3Z3Y5</accession>
<sequence length="209" mass="21502">MDTRNNAKLWMAVALVVTLVVVGCGSKRRGGSKRSSSGTHVGQQDTGATATPTTTPTAKGDGTFDICALVDPKAIGEALAVPANKLATMSCDPAPPKKDSVRTTHSALINVRTDTVAGLVVAFMPGAGGQERDAAATTAKKRKVTQAQGIGDVAYYYETPGSNFKLALVAAKRIGNDSVLVMVNSTSADAKPLLPTLKQAIDGITTFVG</sequence>
<evidence type="ECO:0000313" key="2">
    <source>
        <dbReference type="EMBL" id="GIJ57076.1"/>
    </source>
</evidence>